<dbReference type="Proteomes" id="UP001235939">
    <property type="component" value="Chromosome 17"/>
</dbReference>
<protein>
    <submittedName>
        <fullName evidence="2">DIS3</fullName>
    </submittedName>
</protein>
<dbReference type="CDD" id="cd09862">
    <property type="entry name" value="PIN_Rrp44-like"/>
    <property type="match status" value="1"/>
</dbReference>
<dbReference type="Gene3D" id="3.40.50.1010">
    <property type="entry name" value="5'-nuclease"/>
    <property type="match status" value="1"/>
</dbReference>
<name>A0ABY6LIP6_9ARAC</name>
<dbReference type="SUPFAM" id="SSF88723">
    <property type="entry name" value="PIN domain-like"/>
    <property type="match status" value="1"/>
</dbReference>
<feature type="domain" description="PIN" evidence="1">
    <location>
        <begin position="63"/>
        <end position="124"/>
    </location>
</feature>
<proteinExistence type="predicted"/>
<sequence>MISLRTFSVKTKQGKVLKIVREHYLRSDIPCSSAICEECDQELCKLESEGKSKSTLIPTFHYIVPDTNVILHQVILDVLEDPVFKNVVVPQTVVEEVKHRHTPTYVRLRTLIDQPDRHFYVFTNEHHK</sequence>
<gene>
    <name evidence="2" type="ORF">LAZ67_17003165</name>
</gene>
<accession>A0ABY6LIP6</accession>
<dbReference type="InterPro" id="IPR002716">
    <property type="entry name" value="PIN_dom"/>
</dbReference>
<dbReference type="Pfam" id="PF13638">
    <property type="entry name" value="PIN_4"/>
    <property type="match status" value="1"/>
</dbReference>
<evidence type="ECO:0000313" key="2">
    <source>
        <dbReference type="EMBL" id="UYV79580.1"/>
    </source>
</evidence>
<evidence type="ECO:0000313" key="3">
    <source>
        <dbReference type="Proteomes" id="UP001235939"/>
    </source>
</evidence>
<evidence type="ECO:0000259" key="1">
    <source>
        <dbReference type="Pfam" id="PF13638"/>
    </source>
</evidence>
<dbReference type="EMBL" id="CP092879">
    <property type="protein sequence ID" value="UYV79580.1"/>
    <property type="molecule type" value="Genomic_DNA"/>
</dbReference>
<dbReference type="InterPro" id="IPR029060">
    <property type="entry name" value="PIN-like_dom_sf"/>
</dbReference>
<organism evidence="2 3">
    <name type="scientific">Cordylochernes scorpioides</name>
    <dbReference type="NCBI Taxonomy" id="51811"/>
    <lineage>
        <taxon>Eukaryota</taxon>
        <taxon>Metazoa</taxon>
        <taxon>Ecdysozoa</taxon>
        <taxon>Arthropoda</taxon>
        <taxon>Chelicerata</taxon>
        <taxon>Arachnida</taxon>
        <taxon>Pseudoscorpiones</taxon>
        <taxon>Cheliferoidea</taxon>
        <taxon>Chernetidae</taxon>
        <taxon>Cordylochernes</taxon>
    </lineage>
</organism>
<keyword evidence="3" id="KW-1185">Reference proteome</keyword>
<reference evidence="2 3" key="1">
    <citation type="submission" date="2022-01" db="EMBL/GenBank/DDBJ databases">
        <title>A chromosomal length assembly of Cordylochernes scorpioides.</title>
        <authorList>
            <person name="Zeh D."/>
            <person name="Zeh J."/>
        </authorList>
    </citation>
    <scope>NUCLEOTIDE SEQUENCE [LARGE SCALE GENOMIC DNA]</scope>
    <source>
        <strain evidence="2">IN4F17</strain>
        <tissue evidence="2">Whole Body</tissue>
    </source>
</reference>